<feature type="transmembrane region" description="Helical" evidence="1">
    <location>
        <begin position="258"/>
        <end position="280"/>
    </location>
</feature>
<organism evidence="2 3">
    <name type="scientific">Jannaschia helgolandensis</name>
    <dbReference type="NCBI Taxonomy" id="188906"/>
    <lineage>
        <taxon>Bacteria</taxon>
        <taxon>Pseudomonadati</taxon>
        <taxon>Pseudomonadota</taxon>
        <taxon>Alphaproteobacteria</taxon>
        <taxon>Rhodobacterales</taxon>
        <taxon>Roseobacteraceae</taxon>
        <taxon>Jannaschia</taxon>
    </lineage>
</organism>
<dbReference type="Proteomes" id="UP000199283">
    <property type="component" value="Unassembled WGS sequence"/>
</dbReference>
<protein>
    <submittedName>
        <fullName evidence="2">Uncharacterized protein</fullName>
    </submittedName>
</protein>
<keyword evidence="1" id="KW-1133">Transmembrane helix</keyword>
<gene>
    <name evidence="2" type="ORF">SAMN04488526_1471</name>
</gene>
<reference evidence="2 3" key="1">
    <citation type="submission" date="2016-10" db="EMBL/GenBank/DDBJ databases">
        <authorList>
            <person name="de Groot N.N."/>
        </authorList>
    </citation>
    <scope>NUCLEOTIDE SEQUENCE [LARGE SCALE GENOMIC DNA]</scope>
    <source>
        <strain evidence="2 3">DSM 14858</strain>
    </source>
</reference>
<feature type="transmembrane region" description="Helical" evidence="1">
    <location>
        <begin position="189"/>
        <end position="209"/>
    </location>
</feature>
<feature type="transmembrane region" description="Helical" evidence="1">
    <location>
        <begin position="7"/>
        <end position="27"/>
    </location>
</feature>
<sequence>MAVLRFIYALYLRLTGLGLLFMVFVYFGLKTNAGNNLGVTIPPVELWVQATLAGLGVFLLIPWWLPRGLRRPTQGRDLIWLSVHGIIVVVYPLLLEPMLAAILALPDIPLTAAQQKSASPMWSLFIPFGLMLLLVMPDMRRQKPPRPDPNDPARAIPVAERKPVPIADFNKKLPAIGGAMKLYVAADWLILRLLGLGLMGTAYLLWDMISTGRTFQAGQLAFGNDPTRAMYAYAAVGAIIALPFLLPRRIAAPRHVGFGLVKAVILVAVAFVLITPLSVAIELFAPEAYRPTLIATVPNLFKAIAGIAVTSVLLIAFFRQLNTLPAVDYKGDPKVSLSQQQLHDLRLARMGQP</sequence>
<dbReference type="AlphaFoldDB" id="A0A1H7KQN9"/>
<dbReference type="OrthoDB" id="7658378at2"/>
<keyword evidence="3" id="KW-1185">Reference proteome</keyword>
<feature type="transmembrane region" description="Helical" evidence="1">
    <location>
        <begin position="117"/>
        <end position="136"/>
    </location>
</feature>
<dbReference type="RefSeq" id="WP_092761387.1">
    <property type="nucleotide sequence ID" value="NZ_FNZQ01000002.1"/>
</dbReference>
<accession>A0A1H7KQN9</accession>
<feature type="transmembrane region" description="Helical" evidence="1">
    <location>
        <begin position="78"/>
        <end position="105"/>
    </location>
</feature>
<keyword evidence="1" id="KW-0812">Transmembrane</keyword>
<feature type="transmembrane region" description="Helical" evidence="1">
    <location>
        <begin position="229"/>
        <end position="246"/>
    </location>
</feature>
<evidence type="ECO:0000313" key="2">
    <source>
        <dbReference type="EMBL" id="SEK88826.1"/>
    </source>
</evidence>
<evidence type="ECO:0000256" key="1">
    <source>
        <dbReference type="SAM" id="Phobius"/>
    </source>
</evidence>
<feature type="transmembrane region" description="Helical" evidence="1">
    <location>
        <begin position="300"/>
        <end position="318"/>
    </location>
</feature>
<name>A0A1H7KQN9_9RHOB</name>
<evidence type="ECO:0000313" key="3">
    <source>
        <dbReference type="Proteomes" id="UP000199283"/>
    </source>
</evidence>
<dbReference type="EMBL" id="FNZQ01000002">
    <property type="protein sequence ID" value="SEK88826.1"/>
    <property type="molecule type" value="Genomic_DNA"/>
</dbReference>
<feature type="transmembrane region" description="Helical" evidence="1">
    <location>
        <begin position="47"/>
        <end position="66"/>
    </location>
</feature>
<proteinExistence type="predicted"/>
<dbReference type="STRING" id="188906.SAMN04488526_1471"/>
<keyword evidence="1" id="KW-0472">Membrane</keyword>